<dbReference type="InterPro" id="IPR000182">
    <property type="entry name" value="GNAT_dom"/>
</dbReference>
<evidence type="ECO:0000313" key="2">
    <source>
        <dbReference type="EMBL" id="EMA35430.1"/>
    </source>
</evidence>
<evidence type="ECO:0000313" key="3">
    <source>
        <dbReference type="Proteomes" id="UP000011607"/>
    </source>
</evidence>
<dbReference type="Gene3D" id="3.40.630.30">
    <property type="match status" value="1"/>
</dbReference>
<keyword evidence="2" id="KW-0808">Transferase</keyword>
<dbReference type="InterPro" id="IPR051908">
    <property type="entry name" value="Ribosomal_N-acetyltransferase"/>
</dbReference>
<proteinExistence type="predicted"/>
<dbReference type="AlphaFoldDB" id="M0LTK2"/>
<dbReference type="PROSITE" id="PS51186">
    <property type="entry name" value="GNAT"/>
    <property type="match status" value="1"/>
</dbReference>
<dbReference type="PANTHER" id="PTHR43441">
    <property type="entry name" value="RIBOSOMAL-PROTEIN-SERINE ACETYLTRANSFERASE"/>
    <property type="match status" value="1"/>
</dbReference>
<dbReference type="SUPFAM" id="SSF55729">
    <property type="entry name" value="Acyl-CoA N-acyltransferases (Nat)"/>
    <property type="match status" value="1"/>
</dbReference>
<dbReference type="GO" id="GO:0008999">
    <property type="term" value="F:protein-N-terminal-alanine acetyltransferase activity"/>
    <property type="evidence" value="ECO:0007669"/>
    <property type="project" value="TreeGrafter"/>
</dbReference>
<keyword evidence="3" id="KW-1185">Reference proteome</keyword>
<dbReference type="EMBL" id="AOMA01000124">
    <property type="protein sequence ID" value="EMA35430.1"/>
    <property type="molecule type" value="Genomic_DNA"/>
</dbReference>
<dbReference type="GO" id="GO:0005737">
    <property type="term" value="C:cytoplasm"/>
    <property type="evidence" value="ECO:0007669"/>
    <property type="project" value="TreeGrafter"/>
</dbReference>
<organism evidence="2 3">
    <name type="scientific">Halobiforma nitratireducens JCM 10879</name>
    <dbReference type="NCBI Taxonomy" id="1227454"/>
    <lineage>
        <taxon>Archaea</taxon>
        <taxon>Methanobacteriati</taxon>
        <taxon>Methanobacteriota</taxon>
        <taxon>Stenosarchaea group</taxon>
        <taxon>Halobacteria</taxon>
        <taxon>Halobacteriales</taxon>
        <taxon>Natrialbaceae</taxon>
        <taxon>Halobiforma</taxon>
    </lineage>
</organism>
<reference evidence="2 3" key="1">
    <citation type="journal article" date="2014" name="PLoS Genet.">
        <title>Phylogenetically driven sequencing of extremely halophilic archaea reveals strategies for static and dynamic osmo-response.</title>
        <authorList>
            <person name="Becker E.A."/>
            <person name="Seitzer P.M."/>
            <person name="Tritt A."/>
            <person name="Larsen D."/>
            <person name="Krusor M."/>
            <person name="Yao A.I."/>
            <person name="Wu D."/>
            <person name="Madern D."/>
            <person name="Eisen J.A."/>
            <person name="Darling A.E."/>
            <person name="Facciotti M.T."/>
        </authorList>
    </citation>
    <scope>NUCLEOTIDE SEQUENCE [LARGE SCALE GENOMIC DNA]</scope>
    <source>
        <strain evidence="2 3">JCM 10879</strain>
    </source>
</reference>
<dbReference type="Proteomes" id="UP000011607">
    <property type="component" value="Unassembled WGS sequence"/>
</dbReference>
<dbReference type="STRING" id="1227454.C446_12574"/>
<dbReference type="eggNOG" id="arCOG00842">
    <property type="taxonomic scope" value="Archaea"/>
</dbReference>
<sequence length="190" mass="21690">MPGPVFLESDRVTLRPIERDDLAFLQRAMNAPDVWRPALDIDPMNREQAAEFFETVVSETDGGVHCLVCTDGDPLGVVTLSASRYGPDETARSRAAELAYWLAPEHHGQGYGSDAVSRLLRYAFEDRNLRRVSARVGSFNDASVGLLERLGFEREGRLRDAAWYRGDYHDMYWYGLLREEWRKTSDVCER</sequence>
<evidence type="ECO:0000259" key="1">
    <source>
        <dbReference type="PROSITE" id="PS51186"/>
    </source>
</evidence>
<dbReference type="GO" id="GO:1990189">
    <property type="term" value="F:protein N-terminal-serine acetyltransferase activity"/>
    <property type="evidence" value="ECO:0007669"/>
    <property type="project" value="TreeGrafter"/>
</dbReference>
<dbReference type="CDD" id="cd04301">
    <property type="entry name" value="NAT_SF"/>
    <property type="match status" value="1"/>
</dbReference>
<name>M0LTK2_9EURY</name>
<protein>
    <submittedName>
        <fullName evidence="2">N-acetyltransferase GCN5</fullName>
    </submittedName>
</protein>
<dbReference type="InterPro" id="IPR016181">
    <property type="entry name" value="Acyl_CoA_acyltransferase"/>
</dbReference>
<dbReference type="OrthoDB" id="120213at2157"/>
<dbReference type="PANTHER" id="PTHR43441:SF11">
    <property type="entry name" value="RIBOSOMAL-PROTEIN-SERINE ACETYLTRANSFERASE"/>
    <property type="match status" value="1"/>
</dbReference>
<dbReference type="RefSeq" id="WP_006673421.1">
    <property type="nucleotide sequence ID" value="NZ_AOMA01000124.1"/>
</dbReference>
<dbReference type="Pfam" id="PF13302">
    <property type="entry name" value="Acetyltransf_3"/>
    <property type="match status" value="1"/>
</dbReference>
<comment type="caution">
    <text evidence="2">The sequence shown here is derived from an EMBL/GenBank/DDBJ whole genome shotgun (WGS) entry which is preliminary data.</text>
</comment>
<gene>
    <name evidence="2" type="ORF">C446_12574</name>
</gene>
<accession>M0LTK2</accession>
<feature type="domain" description="N-acetyltransferase" evidence="1">
    <location>
        <begin position="12"/>
        <end position="179"/>
    </location>
</feature>